<protein>
    <submittedName>
        <fullName evidence="1">Uncharacterized protein</fullName>
    </submittedName>
</protein>
<accession>A0ABZ0UNW1</accession>
<organism evidence="1 2">
    <name type="scientific">Candidatus Bandiella euplotis</name>
    <dbReference type="NCBI Taxonomy" id="1664265"/>
    <lineage>
        <taxon>Bacteria</taxon>
        <taxon>Pseudomonadati</taxon>
        <taxon>Pseudomonadota</taxon>
        <taxon>Alphaproteobacteria</taxon>
        <taxon>Rickettsiales</taxon>
        <taxon>Candidatus Midichloriaceae</taxon>
        <taxon>Candidatus Bandiella</taxon>
    </lineage>
</organism>
<reference evidence="1 2" key="1">
    <citation type="submission" date="2022-11" db="EMBL/GenBank/DDBJ databases">
        <title>Host association and intracellularity evolved multiple times independently in the Rickettsiales.</title>
        <authorList>
            <person name="Castelli M."/>
            <person name="Nardi T."/>
            <person name="Gammuto L."/>
            <person name="Bellinzona G."/>
            <person name="Sabaneyeva E."/>
            <person name="Potekhin A."/>
            <person name="Serra V."/>
            <person name="Petroni G."/>
            <person name="Sassera D."/>
        </authorList>
    </citation>
    <scope>NUCLEOTIDE SEQUENCE [LARGE SCALE GENOMIC DNA]</scope>
    <source>
        <strain evidence="1 2">NDG2</strain>
    </source>
</reference>
<sequence length="194" mass="21801">MMRNINITRTIICVCEIIMTDFNVTSISANSTTYVNPILVDDVVLPPKKDDSVDTAEVSKLYNLPFVERFFKANQSYNELVAKVSRGESIEKKELSAIAGDQNFFDHLLLKAAFAHNANLGNLDVFLNAKQNNGGFAVFAKYGLYLLRELVGNFYSHFEHDHSAVDAVAVKACGVPKLIFPYWECCHKIDKMLK</sequence>
<keyword evidence="2" id="KW-1185">Reference proteome</keyword>
<evidence type="ECO:0000313" key="1">
    <source>
        <dbReference type="EMBL" id="WPX96674.1"/>
    </source>
</evidence>
<dbReference type="Proteomes" id="UP001327219">
    <property type="component" value="Chromosome"/>
</dbReference>
<proteinExistence type="predicted"/>
<name>A0ABZ0UNW1_9RICK</name>
<evidence type="ECO:0000313" key="2">
    <source>
        <dbReference type="Proteomes" id="UP001327219"/>
    </source>
</evidence>
<dbReference type="EMBL" id="CP110820">
    <property type="protein sequence ID" value="WPX96674.1"/>
    <property type="molecule type" value="Genomic_DNA"/>
</dbReference>
<gene>
    <name evidence="1" type="ORF">Bandiella_00794</name>
</gene>